<dbReference type="Gene3D" id="2.40.170.20">
    <property type="entry name" value="TonB-dependent receptor, beta-barrel domain"/>
    <property type="match status" value="1"/>
</dbReference>
<dbReference type="InterPro" id="IPR012910">
    <property type="entry name" value="Plug_dom"/>
</dbReference>
<evidence type="ECO:0000313" key="16">
    <source>
        <dbReference type="EMBL" id="SKB35612.1"/>
    </source>
</evidence>
<keyword evidence="9 11" id="KW-0472">Membrane</keyword>
<evidence type="ECO:0000256" key="5">
    <source>
        <dbReference type="ARBA" id="ARBA00022692"/>
    </source>
</evidence>
<dbReference type="InterPro" id="IPR039426">
    <property type="entry name" value="TonB-dep_rcpt-like"/>
</dbReference>
<evidence type="ECO:0000256" key="3">
    <source>
        <dbReference type="ARBA" id="ARBA00022452"/>
    </source>
</evidence>
<feature type="signal peptide" evidence="13">
    <location>
        <begin position="1"/>
        <end position="22"/>
    </location>
</feature>
<dbReference type="InterPro" id="IPR023997">
    <property type="entry name" value="TonB-dep_OMP_SusC/RagA_CS"/>
</dbReference>
<evidence type="ECO:0000256" key="8">
    <source>
        <dbReference type="ARBA" id="ARBA00023077"/>
    </source>
</evidence>
<dbReference type="PANTHER" id="PTHR32552">
    <property type="entry name" value="FERRICHROME IRON RECEPTOR-RELATED"/>
    <property type="match status" value="1"/>
</dbReference>
<reference evidence="16 17" key="1">
    <citation type="submission" date="2017-02" db="EMBL/GenBank/DDBJ databases">
        <authorList>
            <person name="Peterson S.W."/>
        </authorList>
    </citation>
    <scope>NUCLEOTIDE SEQUENCE [LARGE SCALE GENOMIC DNA]</scope>
    <source>
        <strain evidence="16 17">DSM 22899</strain>
    </source>
</reference>
<keyword evidence="17" id="KW-1185">Reference proteome</keyword>
<feature type="domain" description="TonB-dependent receptor-like beta-barrel" evidence="14">
    <location>
        <begin position="407"/>
        <end position="901"/>
    </location>
</feature>
<sequence>MNRLYTSILLLAMYANVLALHAQEHVTIRGRIIDQGTSKPVIGATVSIKENERSGSSISGSEGGFTIRAHVNQTIVVTNVGYLPAELKVINEQEPVLIALVPDNRQLSEVVVTGALGLQRSARELGTSAQVVDNEHLNQGRVINPLLALASKVSSLRINASDATSGKTDPSVQVRLRGTRSFNRAQNDPIYVVDGVPIPDIGRLNPNDIESITVLKGANAAALYGSEGVNGAIMINTKAGSRGRGTIQFNNATTFSNVFLLPPAQTEFGQGQNGVYSATTAESWGPRFNGEMMPFGPPINGVQPEIRYAAPGSDNRLEFFDTGVTTQNDISFSGGDEQSTYYLSVQDVRIKGVIPGDQSARTGARFNGARNFGKLKTAYSVNYIYFDRNTTPDGPWLSVYTQPANLDYSEYRNWEDPNSPAHPLNWYNTVSSTKNPFFMADNTRNTAKQQTLNGRIELDYQFTDWFKAIYRLGYYNTNEDTRAMTGKLASPIGARNVNGSVEDGANTFRRLNNDLILNFNKQFGDFSTNLLLGQNVRMDETKAIGVGASNLLLEDLFNPGSRIGELSGSSRIEQYRSLGTYGELTGGYRNYLFLTLTGRYDQVSVLSKDNRGYFYPGISTSFVFTDAIPSLKDHRVVNYGKIYASFNRTGNVTLSPYSLNNPYSQSGGFPYGSLVGFLPSLTNPNPNIEPEFVTSYEAGFQLALFNNRLNIDAAYVYSDSDGQIFTALSSSATGYNNSIVNAGRLTNSIIELSLNGDVVRNNSLRWNLGFNFSYTDNQVKELYSGNEFRIFRQSYAIIGQQYPTLKVSDYARDPQGRIIVDENGNTSTLDDNTVLGTMVPPYLMGLNSTVTYKGFQLGLQFDARMGGWIYSEVVPRMYTAGTHPATVAYGRQPFIMPNTVIDNGDGTYSPNTSVESRGDKAFWQSQGNVQINTAAKGDYLKLRELNLSYTLPKSWLSNQRVISAASIGFIANNLFIIRHSSNTLGDAESLYNQTDGYLSFRQIPPSRTYGFNVNVTF</sequence>
<name>A0A1T5AKT4_9SPHI</name>
<accession>A0A1T5AKT4</accession>
<comment type="subcellular location">
    <subcellularLocation>
        <location evidence="1 11">Cell outer membrane</location>
        <topology evidence="1 11">Multi-pass membrane protein</topology>
    </subcellularLocation>
</comment>
<protein>
    <submittedName>
        <fullName evidence="16">TonB-linked outer membrane protein, SusC/RagA family</fullName>
    </submittedName>
</protein>
<dbReference type="PROSITE" id="PS52016">
    <property type="entry name" value="TONB_DEPENDENT_REC_3"/>
    <property type="match status" value="1"/>
</dbReference>
<evidence type="ECO:0000256" key="11">
    <source>
        <dbReference type="PROSITE-ProRule" id="PRU01360"/>
    </source>
</evidence>
<dbReference type="Pfam" id="PF13715">
    <property type="entry name" value="CarbopepD_reg_2"/>
    <property type="match status" value="1"/>
</dbReference>
<dbReference type="SUPFAM" id="SSF56935">
    <property type="entry name" value="Porins"/>
    <property type="match status" value="1"/>
</dbReference>
<dbReference type="InterPro" id="IPR023996">
    <property type="entry name" value="TonB-dep_OMP_SusC/RagA"/>
</dbReference>
<keyword evidence="8 12" id="KW-0798">TonB box</keyword>
<dbReference type="OrthoDB" id="9768177at2"/>
<dbReference type="GO" id="GO:0006826">
    <property type="term" value="P:iron ion transport"/>
    <property type="evidence" value="ECO:0007669"/>
    <property type="project" value="UniProtKB-KW"/>
</dbReference>
<dbReference type="GO" id="GO:0009279">
    <property type="term" value="C:cell outer membrane"/>
    <property type="evidence" value="ECO:0007669"/>
    <property type="project" value="UniProtKB-SubCell"/>
</dbReference>
<keyword evidence="2 11" id="KW-0813">Transport</keyword>
<dbReference type="Pfam" id="PF00593">
    <property type="entry name" value="TonB_dep_Rec_b-barrel"/>
    <property type="match status" value="1"/>
</dbReference>
<keyword evidence="4" id="KW-0410">Iron transport</keyword>
<dbReference type="PANTHER" id="PTHR32552:SF81">
    <property type="entry name" value="TONB-DEPENDENT OUTER MEMBRANE RECEPTOR"/>
    <property type="match status" value="1"/>
</dbReference>
<keyword evidence="13" id="KW-0732">Signal</keyword>
<dbReference type="InterPro" id="IPR037066">
    <property type="entry name" value="Plug_dom_sf"/>
</dbReference>
<keyword evidence="5 11" id="KW-0812">Transmembrane</keyword>
<dbReference type="InterPro" id="IPR008969">
    <property type="entry name" value="CarboxyPept-like_regulatory"/>
</dbReference>
<dbReference type="SUPFAM" id="SSF49464">
    <property type="entry name" value="Carboxypeptidase regulatory domain-like"/>
    <property type="match status" value="1"/>
</dbReference>
<dbReference type="Proteomes" id="UP000190541">
    <property type="component" value="Unassembled WGS sequence"/>
</dbReference>
<dbReference type="RefSeq" id="WP_079715593.1">
    <property type="nucleotide sequence ID" value="NZ_FUYS01000002.1"/>
</dbReference>
<feature type="chain" id="PRO_5012052396" evidence="13">
    <location>
        <begin position="23"/>
        <end position="1017"/>
    </location>
</feature>
<feature type="domain" description="TonB-dependent receptor plug" evidence="15">
    <location>
        <begin position="122"/>
        <end position="232"/>
    </location>
</feature>
<keyword evidence="7" id="KW-0406">Ion transport</keyword>
<dbReference type="InterPro" id="IPR036942">
    <property type="entry name" value="Beta-barrel_TonB_sf"/>
</dbReference>
<dbReference type="Pfam" id="PF07715">
    <property type="entry name" value="Plug"/>
    <property type="match status" value="1"/>
</dbReference>
<dbReference type="AlphaFoldDB" id="A0A1T5AKT4"/>
<keyword evidence="3 11" id="KW-1134">Transmembrane beta strand</keyword>
<evidence type="ECO:0000256" key="2">
    <source>
        <dbReference type="ARBA" id="ARBA00022448"/>
    </source>
</evidence>
<evidence type="ECO:0000256" key="1">
    <source>
        <dbReference type="ARBA" id="ARBA00004571"/>
    </source>
</evidence>
<evidence type="ECO:0000256" key="10">
    <source>
        <dbReference type="ARBA" id="ARBA00023237"/>
    </source>
</evidence>
<proteinExistence type="inferred from homology"/>
<evidence type="ECO:0000259" key="15">
    <source>
        <dbReference type="Pfam" id="PF07715"/>
    </source>
</evidence>
<dbReference type="Gene3D" id="2.170.130.10">
    <property type="entry name" value="TonB-dependent receptor, plug domain"/>
    <property type="match status" value="1"/>
</dbReference>
<evidence type="ECO:0000256" key="7">
    <source>
        <dbReference type="ARBA" id="ARBA00023065"/>
    </source>
</evidence>
<dbReference type="NCBIfam" id="TIGR04057">
    <property type="entry name" value="SusC_RagA_signa"/>
    <property type="match status" value="1"/>
</dbReference>
<evidence type="ECO:0000256" key="4">
    <source>
        <dbReference type="ARBA" id="ARBA00022496"/>
    </source>
</evidence>
<evidence type="ECO:0000256" key="9">
    <source>
        <dbReference type="ARBA" id="ARBA00023136"/>
    </source>
</evidence>
<evidence type="ECO:0000313" key="17">
    <source>
        <dbReference type="Proteomes" id="UP000190541"/>
    </source>
</evidence>
<comment type="similarity">
    <text evidence="11 12">Belongs to the TonB-dependent receptor family.</text>
</comment>
<evidence type="ECO:0000256" key="6">
    <source>
        <dbReference type="ARBA" id="ARBA00023004"/>
    </source>
</evidence>
<keyword evidence="6" id="KW-0408">Iron</keyword>
<evidence type="ECO:0000256" key="12">
    <source>
        <dbReference type="RuleBase" id="RU003357"/>
    </source>
</evidence>
<evidence type="ECO:0000256" key="13">
    <source>
        <dbReference type="SAM" id="SignalP"/>
    </source>
</evidence>
<dbReference type="STRING" id="623280.SAMN05660226_00865"/>
<gene>
    <name evidence="16" type="ORF">SAMN05660226_00865</name>
</gene>
<organism evidence="16 17">
    <name type="scientific">Parapedobacter luteus</name>
    <dbReference type="NCBI Taxonomy" id="623280"/>
    <lineage>
        <taxon>Bacteria</taxon>
        <taxon>Pseudomonadati</taxon>
        <taxon>Bacteroidota</taxon>
        <taxon>Sphingobacteriia</taxon>
        <taxon>Sphingobacteriales</taxon>
        <taxon>Sphingobacteriaceae</taxon>
        <taxon>Parapedobacter</taxon>
    </lineage>
</organism>
<evidence type="ECO:0000259" key="14">
    <source>
        <dbReference type="Pfam" id="PF00593"/>
    </source>
</evidence>
<dbReference type="InterPro" id="IPR000531">
    <property type="entry name" value="Beta-barrel_TonB"/>
</dbReference>
<dbReference type="NCBIfam" id="TIGR04056">
    <property type="entry name" value="OMP_RagA_SusC"/>
    <property type="match status" value="1"/>
</dbReference>
<keyword evidence="10 11" id="KW-0998">Cell outer membrane</keyword>
<dbReference type="EMBL" id="FUYS01000002">
    <property type="protein sequence ID" value="SKB35612.1"/>
    <property type="molecule type" value="Genomic_DNA"/>
</dbReference>